<sequence length="72" mass="8023">MVVALFSTSFLSIKLYIYIPSSTPSHSLSPLHTLIFLLLLHFSSPKFISFFLLQSHGFFSQSGRSTFKVPGA</sequence>
<evidence type="ECO:0000313" key="2">
    <source>
        <dbReference type="EMBL" id="OTG34781.1"/>
    </source>
</evidence>
<accession>A0A251VJ97</accession>
<feature type="transmembrane region" description="Helical" evidence="1">
    <location>
        <begin position="31"/>
        <end position="53"/>
    </location>
</feature>
<dbReference type="Proteomes" id="UP000215914">
    <property type="component" value="Chromosome 2"/>
</dbReference>
<dbReference type="InParanoid" id="A0A251VJ97"/>
<dbReference type="AlphaFoldDB" id="A0A251VJ97"/>
<dbReference type="EMBL" id="CM007891">
    <property type="protein sequence ID" value="OTG34781.1"/>
    <property type="molecule type" value="Genomic_DNA"/>
</dbReference>
<reference evidence="3" key="1">
    <citation type="journal article" date="2017" name="Nature">
        <title>The sunflower genome provides insights into oil metabolism, flowering and Asterid evolution.</title>
        <authorList>
            <person name="Badouin H."/>
            <person name="Gouzy J."/>
            <person name="Grassa C.J."/>
            <person name="Murat F."/>
            <person name="Staton S.E."/>
            <person name="Cottret L."/>
            <person name="Lelandais-Briere C."/>
            <person name="Owens G.L."/>
            <person name="Carrere S."/>
            <person name="Mayjonade B."/>
            <person name="Legrand L."/>
            <person name="Gill N."/>
            <person name="Kane N.C."/>
            <person name="Bowers J.E."/>
            <person name="Hubner S."/>
            <person name="Bellec A."/>
            <person name="Berard A."/>
            <person name="Berges H."/>
            <person name="Blanchet N."/>
            <person name="Boniface M.C."/>
            <person name="Brunel D."/>
            <person name="Catrice O."/>
            <person name="Chaidir N."/>
            <person name="Claudel C."/>
            <person name="Donnadieu C."/>
            <person name="Faraut T."/>
            <person name="Fievet G."/>
            <person name="Helmstetter N."/>
            <person name="King M."/>
            <person name="Knapp S.J."/>
            <person name="Lai Z."/>
            <person name="Le Paslier M.C."/>
            <person name="Lippi Y."/>
            <person name="Lorenzon L."/>
            <person name="Mandel J.R."/>
            <person name="Marage G."/>
            <person name="Marchand G."/>
            <person name="Marquand E."/>
            <person name="Bret-Mestries E."/>
            <person name="Morien E."/>
            <person name="Nambeesan S."/>
            <person name="Nguyen T."/>
            <person name="Pegot-Espagnet P."/>
            <person name="Pouilly N."/>
            <person name="Raftis F."/>
            <person name="Sallet E."/>
            <person name="Schiex T."/>
            <person name="Thomas J."/>
            <person name="Vandecasteele C."/>
            <person name="Vares D."/>
            <person name="Vear F."/>
            <person name="Vautrin S."/>
            <person name="Crespi M."/>
            <person name="Mangin B."/>
            <person name="Burke J.M."/>
            <person name="Salse J."/>
            <person name="Munos S."/>
            <person name="Vincourt P."/>
            <person name="Rieseberg L.H."/>
            <person name="Langlade N.B."/>
        </authorList>
    </citation>
    <scope>NUCLEOTIDE SEQUENCE [LARGE SCALE GENOMIC DNA]</scope>
    <source>
        <strain evidence="3">cv. SF193</strain>
    </source>
</reference>
<keyword evidence="3" id="KW-1185">Reference proteome</keyword>
<gene>
    <name evidence="2" type="ORF">HannXRQ_Chr02g0049571</name>
</gene>
<protein>
    <submittedName>
        <fullName evidence="2">Uncharacterized protein</fullName>
    </submittedName>
</protein>
<evidence type="ECO:0000313" key="3">
    <source>
        <dbReference type="Proteomes" id="UP000215914"/>
    </source>
</evidence>
<proteinExistence type="predicted"/>
<name>A0A251VJ97_HELAN</name>
<evidence type="ECO:0000256" key="1">
    <source>
        <dbReference type="SAM" id="Phobius"/>
    </source>
</evidence>
<organism evidence="2 3">
    <name type="scientific">Helianthus annuus</name>
    <name type="common">Common sunflower</name>
    <dbReference type="NCBI Taxonomy" id="4232"/>
    <lineage>
        <taxon>Eukaryota</taxon>
        <taxon>Viridiplantae</taxon>
        <taxon>Streptophyta</taxon>
        <taxon>Embryophyta</taxon>
        <taxon>Tracheophyta</taxon>
        <taxon>Spermatophyta</taxon>
        <taxon>Magnoliopsida</taxon>
        <taxon>eudicotyledons</taxon>
        <taxon>Gunneridae</taxon>
        <taxon>Pentapetalae</taxon>
        <taxon>asterids</taxon>
        <taxon>campanulids</taxon>
        <taxon>Asterales</taxon>
        <taxon>Asteraceae</taxon>
        <taxon>Asteroideae</taxon>
        <taxon>Heliantheae alliance</taxon>
        <taxon>Heliantheae</taxon>
        <taxon>Helianthus</taxon>
    </lineage>
</organism>
<keyword evidence="1" id="KW-0812">Transmembrane</keyword>
<keyword evidence="1" id="KW-0472">Membrane</keyword>
<keyword evidence="1" id="KW-1133">Transmembrane helix</keyword>